<dbReference type="PANTHER" id="PTHR11803">
    <property type="entry name" value="2-IMINOBUTANOATE/2-IMINOPROPANOATE DEAMINASE RIDA"/>
    <property type="match status" value="1"/>
</dbReference>
<dbReference type="GO" id="GO:0005829">
    <property type="term" value="C:cytosol"/>
    <property type="evidence" value="ECO:0007669"/>
    <property type="project" value="TreeGrafter"/>
</dbReference>
<sequence>MTNKIIRRNPNAVPAPVGEYSHVTVIPANSTLYTFSGQIGIDSSGTIPKTHRQQVEYTFANMRRVLDAEGLTAENVIKVNIWSVEEIDWEHFDAIWHDFFPENPSMTIVYVTALGLPELSIEIDLLAAKPQN</sequence>
<reference evidence="2 3" key="1">
    <citation type="journal article" date="2010" name="Int. J. Syst. Evol. Microbiol.">
        <title>Vagococcus penaei sp. nov., isolated from spoilage microbiota of cooked shrimp (Penaeus vannamei).</title>
        <authorList>
            <person name="Jaffres E."/>
            <person name="Prevost H."/>
            <person name="Rossero A."/>
            <person name="Joffraud J.J."/>
            <person name="Dousset X."/>
        </authorList>
    </citation>
    <scope>NUCLEOTIDE SEQUENCE [LARGE SCALE GENOMIC DNA]</scope>
    <source>
        <strain evidence="2 3">CD276</strain>
    </source>
</reference>
<dbReference type="Pfam" id="PF01042">
    <property type="entry name" value="Ribonuc_L-PSP"/>
    <property type="match status" value="1"/>
</dbReference>
<dbReference type="EMBL" id="CP019609">
    <property type="protein sequence ID" value="AQP53044.1"/>
    <property type="molecule type" value="Genomic_DNA"/>
</dbReference>
<dbReference type="RefSeq" id="WP_077275142.1">
    <property type="nucleotide sequence ID" value="NZ_CP019609.1"/>
</dbReference>
<accession>A0A1Q2D3S1</accession>
<name>A0A1Q2D3S1_9ENTE</name>
<evidence type="ECO:0000313" key="3">
    <source>
        <dbReference type="Proteomes" id="UP000188246"/>
    </source>
</evidence>
<dbReference type="PANTHER" id="PTHR11803:SF58">
    <property type="entry name" value="PROTEIN HMF1-RELATED"/>
    <property type="match status" value="1"/>
</dbReference>
<evidence type="ECO:0000256" key="1">
    <source>
        <dbReference type="ARBA" id="ARBA00010552"/>
    </source>
</evidence>
<protein>
    <submittedName>
        <fullName evidence="2">Enamine deaminase RidA</fullName>
    </submittedName>
</protein>
<evidence type="ECO:0000313" key="2">
    <source>
        <dbReference type="EMBL" id="AQP53044.1"/>
    </source>
</evidence>
<dbReference type="InterPro" id="IPR035959">
    <property type="entry name" value="RutC-like_sf"/>
</dbReference>
<dbReference type="OrthoDB" id="9795206at2"/>
<proteinExistence type="inferred from homology"/>
<dbReference type="Proteomes" id="UP000188246">
    <property type="component" value="Chromosome"/>
</dbReference>
<dbReference type="GO" id="GO:0019239">
    <property type="term" value="F:deaminase activity"/>
    <property type="evidence" value="ECO:0007669"/>
    <property type="project" value="TreeGrafter"/>
</dbReference>
<gene>
    <name evidence="2" type="ORF">BW732_01590</name>
</gene>
<dbReference type="Gene3D" id="3.30.1330.40">
    <property type="entry name" value="RutC-like"/>
    <property type="match status" value="1"/>
</dbReference>
<comment type="similarity">
    <text evidence="1">Belongs to the RutC family.</text>
</comment>
<keyword evidence="3" id="KW-1185">Reference proteome</keyword>
<organism evidence="2 3">
    <name type="scientific">Vagococcus penaei</name>
    <dbReference type="NCBI Taxonomy" id="633807"/>
    <lineage>
        <taxon>Bacteria</taxon>
        <taxon>Bacillati</taxon>
        <taxon>Bacillota</taxon>
        <taxon>Bacilli</taxon>
        <taxon>Lactobacillales</taxon>
        <taxon>Enterococcaceae</taxon>
        <taxon>Vagococcus</taxon>
    </lineage>
</organism>
<dbReference type="KEGG" id="vpi:BW732_01590"/>
<dbReference type="SUPFAM" id="SSF55298">
    <property type="entry name" value="YjgF-like"/>
    <property type="match status" value="1"/>
</dbReference>
<dbReference type="STRING" id="633807.BW732_01590"/>
<dbReference type="InterPro" id="IPR006175">
    <property type="entry name" value="YjgF/YER057c/UK114"/>
</dbReference>
<dbReference type="AlphaFoldDB" id="A0A1Q2D3S1"/>